<evidence type="ECO:0000256" key="3">
    <source>
        <dbReference type="ARBA" id="ARBA00023235"/>
    </source>
</evidence>
<evidence type="ECO:0000256" key="5">
    <source>
        <dbReference type="PIRSR" id="PIRSR001430-1"/>
    </source>
</evidence>
<dbReference type="InterPro" id="IPR020094">
    <property type="entry name" value="TruA/RsuA/RluB/E/F_N"/>
</dbReference>
<sequence>MKTTRNIRIDISYDGTDFQGWQIQSKGRTVQGEIEKALKALHRKETPLIGSGRTDSGVHATCQVANFHSDLASIPPQKFREAVNSHLPKDIRIMKSFQVDDEFHARYDARLRIYKYYLLHSDAGHAHLRNYCYLTRGKFDIRQLNRLAAPLVGVHDFTTFAAVKDENESKVRHISSASFYPEGNFIVFRIAGNAFLWRMVRSLTGTILQLAEAGEDGAAMAELLASKDRNSAGPTAPARGLFLHRVLYESETDLY</sequence>
<gene>
    <name evidence="4" type="primary">truA</name>
    <name evidence="9" type="ORF">HNR50_002476</name>
</gene>
<dbReference type="GO" id="GO:0031119">
    <property type="term" value="P:tRNA pseudouridine synthesis"/>
    <property type="evidence" value="ECO:0007669"/>
    <property type="project" value="UniProtKB-UniRule"/>
</dbReference>
<dbReference type="NCBIfam" id="TIGR00071">
    <property type="entry name" value="hisT_truA"/>
    <property type="match status" value="1"/>
</dbReference>
<feature type="domain" description="Pseudouridine synthase I TruA alpha/beta" evidence="8">
    <location>
        <begin position="148"/>
        <end position="249"/>
    </location>
</feature>
<evidence type="ECO:0000256" key="2">
    <source>
        <dbReference type="ARBA" id="ARBA00022694"/>
    </source>
</evidence>
<dbReference type="GO" id="GO:0003723">
    <property type="term" value="F:RNA binding"/>
    <property type="evidence" value="ECO:0007669"/>
    <property type="project" value="InterPro"/>
</dbReference>
<dbReference type="CDD" id="cd02570">
    <property type="entry name" value="PseudoU_synth_EcTruA"/>
    <property type="match status" value="1"/>
</dbReference>
<evidence type="ECO:0000259" key="8">
    <source>
        <dbReference type="Pfam" id="PF01416"/>
    </source>
</evidence>
<comment type="caution">
    <text evidence="4">Lacks conserved residue(s) required for the propagation of feature annotation.</text>
</comment>
<dbReference type="EC" id="5.4.99.12" evidence="4"/>
<evidence type="ECO:0000256" key="7">
    <source>
        <dbReference type="RuleBase" id="RU003792"/>
    </source>
</evidence>
<organism evidence="9 10">
    <name type="scientific">Spirochaeta isovalerica</name>
    <dbReference type="NCBI Taxonomy" id="150"/>
    <lineage>
        <taxon>Bacteria</taxon>
        <taxon>Pseudomonadati</taxon>
        <taxon>Spirochaetota</taxon>
        <taxon>Spirochaetia</taxon>
        <taxon>Spirochaetales</taxon>
        <taxon>Spirochaetaceae</taxon>
        <taxon>Spirochaeta</taxon>
    </lineage>
</organism>
<comment type="function">
    <text evidence="4">Formation of pseudouridine at positions 38, 39 and 40 in the anticodon stem and loop of transfer RNAs.</text>
</comment>
<feature type="active site" description="Nucleophile" evidence="4 5">
    <location>
        <position position="55"/>
    </location>
</feature>
<name>A0A841RA76_9SPIO</name>
<comment type="caution">
    <text evidence="9">The sequence shown here is derived from an EMBL/GenBank/DDBJ whole genome shotgun (WGS) entry which is preliminary data.</text>
</comment>
<dbReference type="AlphaFoldDB" id="A0A841RA76"/>
<dbReference type="Gene3D" id="3.30.70.660">
    <property type="entry name" value="Pseudouridine synthase I, catalytic domain, C-terminal subdomain"/>
    <property type="match status" value="1"/>
</dbReference>
<dbReference type="Pfam" id="PF01416">
    <property type="entry name" value="PseudoU_synth_1"/>
    <property type="match status" value="2"/>
</dbReference>
<feature type="domain" description="Pseudouridine synthase I TruA alpha/beta" evidence="8">
    <location>
        <begin position="12"/>
        <end position="108"/>
    </location>
</feature>
<feature type="binding site" evidence="4 6">
    <location>
        <position position="114"/>
    </location>
    <ligand>
        <name>substrate</name>
    </ligand>
</feature>
<dbReference type="GO" id="GO:0160147">
    <property type="term" value="F:tRNA pseudouridine(38-40) synthase activity"/>
    <property type="evidence" value="ECO:0007669"/>
    <property type="project" value="UniProtKB-EC"/>
</dbReference>
<keyword evidence="2 4" id="KW-0819">tRNA processing</keyword>
<proteinExistence type="inferred from homology"/>
<dbReference type="PANTHER" id="PTHR11142">
    <property type="entry name" value="PSEUDOURIDYLATE SYNTHASE"/>
    <property type="match status" value="1"/>
</dbReference>
<comment type="catalytic activity">
    <reaction evidence="4 7">
        <text>uridine(38/39/40) in tRNA = pseudouridine(38/39/40) in tRNA</text>
        <dbReference type="Rhea" id="RHEA:22376"/>
        <dbReference type="Rhea" id="RHEA-COMP:10085"/>
        <dbReference type="Rhea" id="RHEA-COMP:10087"/>
        <dbReference type="ChEBI" id="CHEBI:65314"/>
        <dbReference type="ChEBI" id="CHEBI:65315"/>
        <dbReference type="EC" id="5.4.99.12"/>
    </reaction>
</comment>
<dbReference type="PIRSF" id="PIRSF001430">
    <property type="entry name" value="tRNA_psdUrid_synth"/>
    <property type="match status" value="1"/>
</dbReference>
<dbReference type="Proteomes" id="UP000587760">
    <property type="component" value="Unassembled WGS sequence"/>
</dbReference>
<evidence type="ECO:0000313" key="9">
    <source>
        <dbReference type="EMBL" id="MBB6480803.1"/>
    </source>
</evidence>
<dbReference type="InterPro" id="IPR020095">
    <property type="entry name" value="PsdUridine_synth_TruA_C"/>
</dbReference>
<keyword evidence="10" id="KW-1185">Reference proteome</keyword>
<dbReference type="EMBL" id="JACHGJ010000004">
    <property type="protein sequence ID" value="MBB6480803.1"/>
    <property type="molecule type" value="Genomic_DNA"/>
</dbReference>
<evidence type="ECO:0000256" key="4">
    <source>
        <dbReference type="HAMAP-Rule" id="MF_00171"/>
    </source>
</evidence>
<accession>A0A841RA76</accession>
<evidence type="ECO:0000256" key="1">
    <source>
        <dbReference type="ARBA" id="ARBA00009375"/>
    </source>
</evidence>
<dbReference type="RefSeq" id="WP_221439869.1">
    <property type="nucleotide sequence ID" value="NZ_JACHGJ010000004.1"/>
</dbReference>
<dbReference type="HAMAP" id="MF_00171">
    <property type="entry name" value="TruA"/>
    <property type="match status" value="1"/>
</dbReference>
<comment type="similarity">
    <text evidence="1 4 7">Belongs to the tRNA pseudouridine synthase TruA family.</text>
</comment>
<reference evidence="9 10" key="1">
    <citation type="submission" date="2020-08" db="EMBL/GenBank/DDBJ databases">
        <title>Genomic Encyclopedia of Type Strains, Phase IV (KMG-IV): sequencing the most valuable type-strain genomes for metagenomic binning, comparative biology and taxonomic classification.</title>
        <authorList>
            <person name="Goeker M."/>
        </authorList>
    </citation>
    <scope>NUCLEOTIDE SEQUENCE [LARGE SCALE GENOMIC DNA]</scope>
    <source>
        <strain evidence="9 10">DSM 2461</strain>
    </source>
</reference>
<dbReference type="InterPro" id="IPR020097">
    <property type="entry name" value="PsdUridine_synth_TruA_a/b_dom"/>
</dbReference>
<comment type="subunit">
    <text evidence="4">Homodimer.</text>
</comment>
<dbReference type="PANTHER" id="PTHR11142:SF0">
    <property type="entry name" value="TRNA PSEUDOURIDINE SYNTHASE-LIKE 1"/>
    <property type="match status" value="1"/>
</dbReference>
<keyword evidence="3 4" id="KW-0413">Isomerase</keyword>
<protein>
    <recommendedName>
        <fullName evidence="4">tRNA pseudouridine synthase A</fullName>
        <ecNumber evidence="4">5.4.99.12</ecNumber>
    </recommendedName>
    <alternativeName>
        <fullName evidence="4">tRNA pseudouridine(38-40) synthase</fullName>
    </alternativeName>
    <alternativeName>
        <fullName evidence="4">tRNA pseudouridylate synthase I</fullName>
    </alternativeName>
    <alternativeName>
        <fullName evidence="4">tRNA-uridine isomerase I</fullName>
    </alternativeName>
</protein>
<dbReference type="SUPFAM" id="SSF55120">
    <property type="entry name" value="Pseudouridine synthase"/>
    <property type="match status" value="1"/>
</dbReference>
<evidence type="ECO:0000313" key="10">
    <source>
        <dbReference type="Proteomes" id="UP000587760"/>
    </source>
</evidence>
<evidence type="ECO:0000256" key="6">
    <source>
        <dbReference type="PIRSR" id="PIRSR001430-2"/>
    </source>
</evidence>
<dbReference type="Gene3D" id="3.30.70.580">
    <property type="entry name" value="Pseudouridine synthase I, catalytic domain, N-terminal subdomain"/>
    <property type="match status" value="1"/>
</dbReference>
<dbReference type="FunFam" id="3.30.70.580:FF:000001">
    <property type="entry name" value="tRNA pseudouridine synthase A"/>
    <property type="match status" value="1"/>
</dbReference>
<dbReference type="InterPro" id="IPR001406">
    <property type="entry name" value="PsdUridine_synth_TruA"/>
</dbReference>
<dbReference type="InterPro" id="IPR020103">
    <property type="entry name" value="PsdUridine_synth_cat_dom_sf"/>
</dbReference>